<sequence>MRETKRSPAPGGGQRGLRKENAFALRMKEKEAKRARMDHEKTRICVLDASNYVGFWILKGLLSRGYEVHAAIQKHGDQSQTEIEKKIREMEKMEERLVVFSVDVLDYHSILVALKGCSALFCCLDSSDGYDDKIVDLEQFGERTFVQRRMLMRGHGVIKNFAEN</sequence>
<proteinExistence type="predicted"/>
<keyword evidence="1" id="KW-0521">NADP</keyword>
<protein>
    <recommendedName>
        <fullName evidence="6">NmrA-like domain-containing protein</fullName>
    </recommendedName>
</protein>
<dbReference type="InterPro" id="IPR050425">
    <property type="entry name" value="NAD(P)_dehydrat-like"/>
</dbReference>
<dbReference type="OrthoDB" id="2735536at2759"/>
<keyword evidence="2" id="KW-0560">Oxidoreductase</keyword>
<dbReference type="InterPro" id="IPR036291">
    <property type="entry name" value="NAD(P)-bd_dom_sf"/>
</dbReference>
<dbReference type="GO" id="GO:0016616">
    <property type="term" value="F:oxidoreductase activity, acting on the CH-OH group of donors, NAD or NADP as acceptor"/>
    <property type="evidence" value="ECO:0007669"/>
    <property type="project" value="TreeGrafter"/>
</dbReference>
<evidence type="ECO:0000313" key="4">
    <source>
        <dbReference type="EMBL" id="KAF3948643.1"/>
    </source>
</evidence>
<dbReference type="EMBL" id="JRKL02006650">
    <property type="protein sequence ID" value="KAF3948643.1"/>
    <property type="molecule type" value="Genomic_DNA"/>
</dbReference>
<dbReference type="PANTHER" id="PTHR10366">
    <property type="entry name" value="NAD DEPENDENT EPIMERASE/DEHYDRATASE"/>
    <property type="match status" value="1"/>
</dbReference>
<dbReference type="SUPFAM" id="SSF51735">
    <property type="entry name" value="NAD(P)-binding Rossmann-fold domains"/>
    <property type="match status" value="1"/>
</dbReference>
<evidence type="ECO:0000256" key="2">
    <source>
        <dbReference type="ARBA" id="ARBA00023002"/>
    </source>
</evidence>
<dbReference type="AlphaFoldDB" id="A0A8J4V520"/>
<gene>
    <name evidence="4" type="ORF">CMV_025387</name>
</gene>
<evidence type="ECO:0000256" key="1">
    <source>
        <dbReference type="ARBA" id="ARBA00022857"/>
    </source>
</evidence>
<evidence type="ECO:0008006" key="6">
    <source>
        <dbReference type="Google" id="ProtNLM"/>
    </source>
</evidence>
<keyword evidence="5" id="KW-1185">Reference proteome</keyword>
<name>A0A8J4V520_9ROSI</name>
<evidence type="ECO:0000313" key="5">
    <source>
        <dbReference type="Proteomes" id="UP000737018"/>
    </source>
</evidence>
<evidence type="ECO:0000256" key="3">
    <source>
        <dbReference type="SAM" id="MobiDB-lite"/>
    </source>
</evidence>
<dbReference type="Proteomes" id="UP000737018">
    <property type="component" value="Unassembled WGS sequence"/>
</dbReference>
<feature type="region of interest" description="Disordered" evidence="3">
    <location>
        <begin position="1"/>
        <end position="20"/>
    </location>
</feature>
<dbReference type="PANTHER" id="PTHR10366:SF390">
    <property type="entry name" value="CINNAMOYL-COA REDUCTASE-LIKE PROTEIN"/>
    <property type="match status" value="1"/>
</dbReference>
<organism evidence="4 5">
    <name type="scientific">Castanea mollissima</name>
    <name type="common">Chinese chestnut</name>
    <dbReference type="NCBI Taxonomy" id="60419"/>
    <lineage>
        <taxon>Eukaryota</taxon>
        <taxon>Viridiplantae</taxon>
        <taxon>Streptophyta</taxon>
        <taxon>Embryophyta</taxon>
        <taxon>Tracheophyta</taxon>
        <taxon>Spermatophyta</taxon>
        <taxon>Magnoliopsida</taxon>
        <taxon>eudicotyledons</taxon>
        <taxon>Gunneridae</taxon>
        <taxon>Pentapetalae</taxon>
        <taxon>rosids</taxon>
        <taxon>fabids</taxon>
        <taxon>Fagales</taxon>
        <taxon>Fagaceae</taxon>
        <taxon>Castanea</taxon>
    </lineage>
</organism>
<comment type="caution">
    <text evidence="4">The sequence shown here is derived from an EMBL/GenBank/DDBJ whole genome shotgun (WGS) entry which is preliminary data.</text>
</comment>
<dbReference type="Gene3D" id="3.40.50.720">
    <property type="entry name" value="NAD(P)-binding Rossmann-like Domain"/>
    <property type="match status" value="1"/>
</dbReference>
<accession>A0A8J4V520</accession>
<reference evidence="4" key="1">
    <citation type="submission" date="2020-03" db="EMBL/GenBank/DDBJ databases">
        <title>Castanea mollissima Vanexum genome sequencing.</title>
        <authorList>
            <person name="Staton M."/>
        </authorList>
    </citation>
    <scope>NUCLEOTIDE SEQUENCE</scope>
    <source>
        <tissue evidence="4">Leaf</tissue>
    </source>
</reference>